<evidence type="ECO:0000256" key="1">
    <source>
        <dbReference type="SAM" id="MobiDB-lite"/>
    </source>
</evidence>
<comment type="caution">
    <text evidence="2">The sequence shown here is derived from an EMBL/GenBank/DDBJ whole genome shotgun (WGS) entry which is preliminary data.</text>
</comment>
<feature type="compositionally biased region" description="Polar residues" evidence="1">
    <location>
        <begin position="13"/>
        <end position="27"/>
    </location>
</feature>
<name>A0ABD1Z2H6_9MARC</name>
<organism evidence="2 3">
    <name type="scientific">Riccia fluitans</name>
    <dbReference type="NCBI Taxonomy" id="41844"/>
    <lineage>
        <taxon>Eukaryota</taxon>
        <taxon>Viridiplantae</taxon>
        <taxon>Streptophyta</taxon>
        <taxon>Embryophyta</taxon>
        <taxon>Marchantiophyta</taxon>
        <taxon>Marchantiopsida</taxon>
        <taxon>Marchantiidae</taxon>
        <taxon>Marchantiales</taxon>
        <taxon>Ricciaceae</taxon>
        <taxon>Riccia</taxon>
    </lineage>
</organism>
<dbReference type="Proteomes" id="UP001605036">
    <property type="component" value="Unassembled WGS sequence"/>
</dbReference>
<dbReference type="EMBL" id="JBHFFA010000002">
    <property type="protein sequence ID" value="KAL2641982.1"/>
    <property type="molecule type" value="Genomic_DNA"/>
</dbReference>
<reference evidence="2 3" key="1">
    <citation type="submission" date="2024-09" db="EMBL/GenBank/DDBJ databases">
        <title>Chromosome-scale assembly of Riccia fluitans.</title>
        <authorList>
            <person name="Paukszto L."/>
            <person name="Sawicki J."/>
            <person name="Karawczyk K."/>
            <person name="Piernik-Szablinska J."/>
            <person name="Szczecinska M."/>
            <person name="Mazdziarz M."/>
        </authorList>
    </citation>
    <scope>NUCLEOTIDE SEQUENCE [LARGE SCALE GENOMIC DNA]</scope>
    <source>
        <strain evidence="2">Rf_01</strain>
        <tissue evidence="2">Aerial parts of the thallus</tissue>
    </source>
</reference>
<dbReference type="AlphaFoldDB" id="A0ABD1Z2H6"/>
<keyword evidence="3" id="KW-1185">Reference proteome</keyword>
<evidence type="ECO:0000313" key="2">
    <source>
        <dbReference type="EMBL" id="KAL2641982.1"/>
    </source>
</evidence>
<evidence type="ECO:0000313" key="3">
    <source>
        <dbReference type="Proteomes" id="UP001605036"/>
    </source>
</evidence>
<protein>
    <submittedName>
        <fullName evidence="2">Uncharacterized protein</fullName>
    </submittedName>
</protein>
<feature type="region of interest" description="Disordered" evidence="1">
    <location>
        <begin position="1"/>
        <end position="142"/>
    </location>
</feature>
<gene>
    <name evidence="2" type="ORF">R1flu_009569</name>
</gene>
<feature type="compositionally biased region" description="Basic and acidic residues" evidence="1">
    <location>
        <begin position="92"/>
        <end position="123"/>
    </location>
</feature>
<sequence>MLGEEEQEKHTAAINNRVTDRQLQNELSAGPDHLEYLPYESIPERPESYRNRIFRSTKTKISSGTKSGIKSLQSQENSRNFVAGSLALDGTAEGRGREGRAGQSQEKKEKRRDKMEGEKVRKVDSKRKKKKETQPFESAQALSIVILSSKQNNQRSVPPPESISL</sequence>
<accession>A0ABD1Z2H6</accession>
<feature type="compositionally biased region" description="Low complexity" evidence="1">
    <location>
        <begin position="59"/>
        <end position="71"/>
    </location>
</feature>
<proteinExistence type="predicted"/>